<sequence length="308" mass="34375">MTTDPTPASAPLDRPFTSSEAASLGFSYRDLLKEDVRHVSRELYIPRGTDHRLVDRLRAHLAVAPGGWGSHRTAAAIHGLWLPESAGDHRLLHVSRKAGGQRVRRTGVVGHRVRVLPEEIETVAGGVHVTTPARTWFDMAHELGPVALTAMGDQLIRKPRSKLECRAEPYATTARLTEMLRAHPNVKGLAKLRAALADMRVGSDSIPETLLRLALLAYGFPEPELQIALRPFDPFSPTGDMGYPEIRVVLQYEGAHHREEDQQLKDARRDAAFRAAGWIVIHVTAEDLRDDFDRIRRELRVLFSKRAA</sequence>
<evidence type="ECO:0000313" key="1">
    <source>
        <dbReference type="EMBL" id="MEN2745174.1"/>
    </source>
</evidence>
<dbReference type="RefSeq" id="WP_345885528.1">
    <property type="nucleotide sequence ID" value="NZ_JBDFRB010000010.1"/>
</dbReference>
<proteinExistence type="predicted"/>
<dbReference type="SUPFAM" id="SSF52980">
    <property type="entry name" value="Restriction endonuclease-like"/>
    <property type="match status" value="1"/>
</dbReference>
<dbReference type="Gene3D" id="3.40.960.10">
    <property type="entry name" value="VSR Endonuclease"/>
    <property type="match status" value="1"/>
</dbReference>
<name>A0ABU9X2W2_9MICC</name>
<comment type="caution">
    <text evidence="1">The sequence shown here is derived from an EMBL/GenBank/DDBJ whole genome shotgun (WGS) entry which is preliminary data.</text>
</comment>
<dbReference type="Proteomes" id="UP001422074">
    <property type="component" value="Unassembled WGS sequence"/>
</dbReference>
<accession>A0ABU9X2W2</accession>
<gene>
    <name evidence="1" type="ORF">ABCQ75_11575</name>
</gene>
<dbReference type="EMBL" id="JBDFRB010000010">
    <property type="protein sequence ID" value="MEN2745174.1"/>
    <property type="molecule type" value="Genomic_DNA"/>
</dbReference>
<organism evidence="1 2">
    <name type="scientific">Sinomonas halotolerans</name>
    <dbReference type="NCBI Taxonomy" id="1644133"/>
    <lineage>
        <taxon>Bacteria</taxon>
        <taxon>Bacillati</taxon>
        <taxon>Actinomycetota</taxon>
        <taxon>Actinomycetes</taxon>
        <taxon>Micrococcales</taxon>
        <taxon>Micrococcaceae</taxon>
        <taxon>Sinomonas</taxon>
    </lineage>
</organism>
<dbReference type="InterPro" id="IPR011335">
    <property type="entry name" value="Restrct_endonuc-II-like"/>
</dbReference>
<evidence type="ECO:0008006" key="3">
    <source>
        <dbReference type="Google" id="ProtNLM"/>
    </source>
</evidence>
<reference evidence="1 2" key="1">
    <citation type="submission" date="2024-05" db="EMBL/GenBank/DDBJ databases">
        <title>Sinomonas sp. nov., isolated from a waste landfill.</title>
        <authorList>
            <person name="Zhao Y."/>
        </authorList>
    </citation>
    <scope>NUCLEOTIDE SEQUENCE [LARGE SCALE GENOMIC DNA]</scope>
    <source>
        <strain evidence="1 2">CCTCC AB2014300</strain>
    </source>
</reference>
<protein>
    <recommendedName>
        <fullName evidence="3">DUF559 domain-containing protein</fullName>
    </recommendedName>
</protein>
<evidence type="ECO:0000313" key="2">
    <source>
        <dbReference type="Proteomes" id="UP001422074"/>
    </source>
</evidence>
<keyword evidence="2" id="KW-1185">Reference proteome</keyword>